<evidence type="ECO:0000256" key="4">
    <source>
        <dbReference type="ARBA" id="ARBA00022630"/>
    </source>
</evidence>
<dbReference type="GO" id="GO:0050660">
    <property type="term" value="F:flavin adenine dinucleotide binding"/>
    <property type="evidence" value="ECO:0007669"/>
    <property type="project" value="InterPro"/>
</dbReference>
<dbReference type="Pfam" id="PF01012">
    <property type="entry name" value="ETF"/>
    <property type="match status" value="1"/>
</dbReference>
<gene>
    <name evidence="10" type="ORF">SCLAV_5568</name>
</gene>
<feature type="binding site" evidence="8">
    <location>
        <begin position="264"/>
        <end position="268"/>
    </location>
    <ligand>
        <name>FAD</name>
        <dbReference type="ChEBI" id="CHEBI:57692"/>
    </ligand>
</feature>
<evidence type="ECO:0000256" key="2">
    <source>
        <dbReference type="ARBA" id="ARBA00011355"/>
    </source>
</evidence>
<dbReference type="Gene3D" id="3.40.50.1220">
    <property type="entry name" value="TPP-binding domain"/>
    <property type="match status" value="1"/>
</dbReference>
<dbReference type="PANTHER" id="PTHR43153">
    <property type="entry name" value="ELECTRON TRANSFER FLAVOPROTEIN ALPHA"/>
    <property type="match status" value="1"/>
</dbReference>
<evidence type="ECO:0000256" key="1">
    <source>
        <dbReference type="ARBA" id="ARBA00005817"/>
    </source>
</evidence>
<evidence type="ECO:0000256" key="8">
    <source>
        <dbReference type="PIRSR" id="PIRSR000089-1"/>
    </source>
</evidence>
<dbReference type="Pfam" id="PF00766">
    <property type="entry name" value="ETF_alpha"/>
    <property type="match status" value="1"/>
</dbReference>
<keyword evidence="6" id="KW-0249">Electron transport</keyword>
<dbReference type="InterPro" id="IPR001308">
    <property type="entry name" value="ETF_a/FixB"/>
</dbReference>
<keyword evidence="5 8" id="KW-0274">FAD</keyword>
<evidence type="ECO:0000313" key="10">
    <source>
        <dbReference type="EMBL" id="EFG10635.1"/>
    </source>
</evidence>
<dbReference type="STRING" id="1901.BB341_00710"/>
<evidence type="ECO:0000259" key="9">
    <source>
        <dbReference type="SMART" id="SM00893"/>
    </source>
</evidence>
<feature type="binding site" evidence="8">
    <location>
        <position position="225"/>
    </location>
    <ligand>
        <name>FAD</name>
        <dbReference type="ChEBI" id="CHEBI:57692"/>
    </ligand>
</feature>
<feature type="binding site" evidence="8">
    <location>
        <begin position="250"/>
        <end position="251"/>
    </location>
    <ligand>
        <name>FAD</name>
        <dbReference type="ChEBI" id="CHEBI:57692"/>
    </ligand>
</feature>
<dbReference type="GO" id="GO:0033539">
    <property type="term" value="P:fatty acid beta-oxidation using acyl-CoA dehydrogenase"/>
    <property type="evidence" value="ECO:0007669"/>
    <property type="project" value="TreeGrafter"/>
</dbReference>
<evidence type="ECO:0000256" key="5">
    <source>
        <dbReference type="ARBA" id="ARBA00022827"/>
    </source>
</evidence>
<dbReference type="SUPFAM" id="SSF52467">
    <property type="entry name" value="DHS-like NAD/FAD-binding domain"/>
    <property type="match status" value="1"/>
</dbReference>
<sequence>MLSGVAGSSWLGVCVVAEVVVWVDHAGGVVAKPSLELLTVARRLGDPVAVVAGEGAAGAAGVLGEHGAVRVLVSEAPEYGEFLVVPKVDALAAAVGAVGVPVAVLVSSGGEGREIAARLAVRTGSGIVTDAVDVEVGADGGPVAVQSVFAASFTTRSRVTRGVPVIVVKPNAAPVEAAPAAGAVENLDVVFSPAAVCARVVERAGREASGRPELTEAAVVVSGGRGVGGAENFAVVEALADALGAAVGASRAAVDAGWYPHSHQVGQTGKSVSPQLYIASGISGAIQHRAGMQTSKTIVAINKDPEAPIFDLVDYGVIGDLHTVLPQLTDDINHRKN</sequence>
<evidence type="ECO:0000256" key="7">
    <source>
        <dbReference type="ARBA" id="ARBA00025649"/>
    </source>
</evidence>
<dbReference type="GO" id="GO:0009055">
    <property type="term" value="F:electron transfer activity"/>
    <property type="evidence" value="ECO:0007669"/>
    <property type="project" value="InterPro"/>
</dbReference>
<protein>
    <submittedName>
        <fullName evidence="10">Electron transfer flavoprotein</fullName>
    </submittedName>
</protein>
<keyword evidence="3" id="KW-0813">Transport</keyword>
<reference evidence="10 11" key="1">
    <citation type="journal article" date="2010" name="Genome Biol. Evol.">
        <title>The sequence of a 1.8-mb bacterial linear plasmid reveals a rich evolutionary reservoir of secondary metabolic pathways.</title>
        <authorList>
            <person name="Medema M.H."/>
            <person name="Trefzer A."/>
            <person name="Kovalchuk A."/>
            <person name="van den Berg M."/>
            <person name="Mueller U."/>
            <person name="Heijne W."/>
            <person name="Wu L."/>
            <person name="Alam M.T."/>
            <person name="Ronning C.M."/>
            <person name="Nierman W.C."/>
            <person name="Bovenberg R.A.L."/>
            <person name="Breitling R."/>
            <person name="Takano E."/>
        </authorList>
    </citation>
    <scope>NUCLEOTIDE SEQUENCE [LARGE SCALE GENOMIC DNA]</scope>
    <source>
        <strain evidence="11">ATCC 27064 / DSM 738 / JCM 4710 / NBRC 13307 / NCIMB 12785 / NRRL 3585 / VKM Ac-602</strain>
    </source>
</reference>
<dbReference type="PANTHER" id="PTHR43153:SF1">
    <property type="entry name" value="ELECTRON TRANSFER FLAVOPROTEIN SUBUNIT ALPHA, MITOCHONDRIAL"/>
    <property type="match status" value="1"/>
</dbReference>
<dbReference type="InterPro" id="IPR014730">
    <property type="entry name" value="ETF_a/b_N"/>
</dbReference>
<comment type="similarity">
    <text evidence="1">Belongs to the ETF alpha-subunit/FixB family.</text>
</comment>
<dbReference type="InterPro" id="IPR029035">
    <property type="entry name" value="DHS-like_NAD/FAD-binding_dom"/>
</dbReference>
<feature type="domain" description="Electron transfer flavoprotein alpha/beta-subunit N-terminal" evidence="9">
    <location>
        <begin position="19"/>
        <end position="204"/>
    </location>
</feature>
<dbReference type="InterPro" id="IPR018206">
    <property type="entry name" value="ETF_asu_C_CS"/>
</dbReference>
<organism evidence="10 11">
    <name type="scientific">Streptomyces clavuligerus</name>
    <dbReference type="NCBI Taxonomy" id="1901"/>
    <lineage>
        <taxon>Bacteria</taxon>
        <taxon>Bacillati</taxon>
        <taxon>Actinomycetota</taxon>
        <taxon>Actinomycetes</taxon>
        <taxon>Kitasatosporales</taxon>
        <taxon>Streptomycetaceae</taxon>
        <taxon>Streptomyces</taxon>
    </lineage>
</organism>
<feature type="binding site" evidence="8">
    <location>
        <begin position="281"/>
        <end position="288"/>
    </location>
    <ligand>
        <name>FAD</name>
        <dbReference type="ChEBI" id="CHEBI:57692"/>
    </ligand>
</feature>
<dbReference type="AlphaFoldDB" id="E2Q1K9"/>
<dbReference type="PROSITE" id="PS00696">
    <property type="entry name" value="ETF_ALPHA"/>
    <property type="match status" value="1"/>
</dbReference>
<dbReference type="Gene3D" id="3.40.50.620">
    <property type="entry name" value="HUPs"/>
    <property type="match status" value="1"/>
</dbReference>
<dbReference type="eggNOG" id="COG2025">
    <property type="taxonomic scope" value="Bacteria"/>
</dbReference>
<comment type="subunit">
    <text evidence="2">Heterodimer of an alpha and a beta subunit.</text>
</comment>
<dbReference type="Proteomes" id="UP000002357">
    <property type="component" value="Chromosome"/>
</dbReference>
<dbReference type="EMBL" id="CM000913">
    <property type="protein sequence ID" value="EFG10635.1"/>
    <property type="molecule type" value="Genomic_DNA"/>
</dbReference>
<evidence type="ECO:0000256" key="3">
    <source>
        <dbReference type="ARBA" id="ARBA00022448"/>
    </source>
</evidence>
<proteinExistence type="inferred from homology"/>
<dbReference type="InterPro" id="IPR014729">
    <property type="entry name" value="Rossmann-like_a/b/a_fold"/>
</dbReference>
<comment type="cofactor">
    <cofactor evidence="8">
        <name>FAD</name>
        <dbReference type="ChEBI" id="CHEBI:57692"/>
    </cofactor>
    <text evidence="8">Binds 1 FAD per dimer.</text>
</comment>
<dbReference type="SMART" id="SM00893">
    <property type="entry name" value="ETF"/>
    <property type="match status" value="1"/>
</dbReference>
<dbReference type="FunFam" id="3.40.50.1220:FF:000001">
    <property type="entry name" value="Electron transfer flavoprotein, alpha subunit"/>
    <property type="match status" value="1"/>
</dbReference>
<evidence type="ECO:0000313" key="11">
    <source>
        <dbReference type="Proteomes" id="UP000002357"/>
    </source>
</evidence>
<comment type="function">
    <text evidence="7">The electron transfer flavoprotein serves as a specific electron acceptor for other dehydrogenases. It transfers the electrons to the main respiratory chain via ETF-ubiquinone oxidoreductase (ETF dehydrogenase).</text>
</comment>
<dbReference type="SUPFAM" id="SSF52402">
    <property type="entry name" value="Adenine nucleotide alpha hydrolases-like"/>
    <property type="match status" value="1"/>
</dbReference>
<feature type="binding site" evidence="8">
    <location>
        <position position="302"/>
    </location>
    <ligand>
        <name>FAD</name>
        <dbReference type="ChEBI" id="CHEBI:57692"/>
    </ligand>
</feature>
<name>E2Q1K9_STRCL</name>
<keyword evidence="11" id="KW-1185">Reference proteome</keyword>
<dbReference type="PIRSF" id="PIRSF000089">
    <property type="entry name" value="Electra_flavoP_a"/>
    <property type="match status" value="1"/>
</dbReference>
<accession>E2Q1K9</accession>
<dbReference type="InterPro" id="IPR014731">
    <property type="entry name" value="ETF_asu_C"/>
</dbReference>
<evidence type="ECO:0000256" key="6">
    <source>
        <dbReference type="ARBA" id="ARBA00022982"/>
    </source>
</evidence>
<keyword evidence="4" id="KW-0285">Flavoprotein</keyword>